<feature type="region of interest" description="Disordered" evidence="11">
    <location>
        <begin position="765"/>
        <end position="806"/>
    </location>
</feature>
<feature type="compositionally biased region" description="Polar residues" evidence="11">
    <location>
        <begin position="884"/>
        <end position="893"/>
    </location>
</feature>
<feature type="compositionally biased region" description="Polar residues" evidence="11">
    <location>
        <begin position="224"/>
        <end position="234"/>
    </location>
</feature>
<comment type="caution">
    <text evidence="13">The sequence shown here is derived from an EMBL/GenBank/DDBJ whole genome shotgun (WGS) entry which is preliminary data.</text>
</comment>
<evidence type="ECO:0000256" key="1">
    <source>
        <dbReference type="ARBA" id="ARBA00010006"/>
    </source>
</evidence>
<name>A0A427YNP9_9TREE</name>
<feature type="compositionally biased region" description="Basic and acidic residues" evidence="11">
    <location>
        <begin position="214"/>
        <end position="223"/>
    </location>
</feature>
<dbReference type="STRING" id="1890683.A0A427YNP9"/>
<feature type="region of interest" description="Disordered" evidence="11">
    <location>
        <begin position="1037"/>
        <end position="1071"/>
    </location>
</feature>
<dbReference type="InterPro" id="IPR017441">
    <property type="entry name" value="Protein_kinase_ATP_BS"/>
</dbReference>
<feature type="compositionally biased region" description="Low complexity" evidence="11">
    <location>
        <begin position="980"/>
        <end position="1011"/>
    </location>
</feature>
<dbReference type="PROSITE" id="PS50011">
    <property type="entry name" value="PROTEIN_KINASE_DOM"/>
    <property type="match status" value="1"/>
</dbReference>
<dbReference type="PANTHER" id="PTHR24356:SF163">
    <property type="entry name" value="3-PHOSPHOINOSITIDE-DEPENDENT PROTEIN KINASE 1-RELATED"/>
    <property type="match status" value="1"/>
</dbReference>
<keyword evidence="6 13" id="KW-0418">Kinase</keyword>
<feature type="compositionally biased region" description="Polar residues" evidence="11">
    <location>
        <begin position="1037"/>
        <end position="1048"/>
    </location>
</feature>
<evidence type="ECO:0000256" key="10">
    <source>
        <dbReference type="PROSITE-ProRule" id="PRU10141"/>
    </source>
</evidence>
<evidence type="ECO:0000256" key="11">
    <source>
        <dbReference type="SAM" id="MobiDB-lite"/>
    </source>
</evidence>
<protein>
    <recommendedName>
        <fullName evidence="2">non-specific serine/threonine protein kinase</fullName>
        <ecNumber evidence="2">2.7.11.1</ecNumber>
    </recommendedName>
</protein>
<dbReference type="PROSITE" id="PS00107">
    <property type="entry name" value="PROTEIN_KINASE_ATP"/>
    <property type="match status" value="1"/>
</dbReference>
<evidence type="ECO:0000256" key="7">
    <source>
        <dbReference type="ARBA" id="ARBA00022840"/>
    </source>
</evidence>
<feature type="compositionally biased region" description="Basic and acidic residues" evidence="11">
    <location>
        <begin position="828"/>
        <end position="838"/>
    </location>
</feature>
<feature type="compositionally biased region" description="Basic and acidic residues" evidence="11">
    <location>
        <begin position="603"/>
        <end position="620"/>
    </location>
</feature>
<organism evidence="13 14">
    <name type="scientific">Saitozyma podzolica</name>
    <dbReference type="NCBI Taxonomy" id="1890683"/>
    <lineage>
        <taxon>Eukaryota</taxon>
        <taxon>Fungi</taxon>
        <taxon>Dikarya</taxon>
        <taxon>Basidiomycota</taxon>
        <taxon>Agaricomycotina</taxon>
        <taxon>Tremellomycetes</taxon>
        <taxon>Tremellales</taxon>
        <taxon>Trimorphomycetaceae</taxon>
        <taxon>Saitozyma</taxon>
    </lineage>
</organism>
<feature type="compositionally biased region" description="Pro residues" evidence="11">
    <location>
        <begin position="784"/>
        <end position="793"/>
    </location>
</feature>
<feature type="compositionally biased region" description="Low complexity" evidence="11">
    <location>
        <begin position="328"/>
        <end position="358"/>
    </location>
</feature>
<dbReference type="EC" id="2.7.11.1" evidence="2"/>
<feature type="compositionally biased region" description="Low complexity" evidence="11">
    <location>
        <begin position="382"/>
        <end position="403"/>
    </location>
</feature>
<evidence type="ECO:0000313" key="13">
    <source>
        <dbReference type="EMBL" id="RSH92758.1"/>
    </source>
</evidence>
<dbReference type="SUPFAM" id="SSF56112">
    <property type="entry name" value="Protein kinase-like (PK-like)"/>
    <property type="match status" value="2"/>
</dbReference>
<dbReference type="InterPro" id="IPR050236">
    <property type="entry name" value="Ser_Thr_kinase_AGC"/>
</dbReference>
<dbReference type="PANTHER" id="PTHR24356">
    <property type="entry name" value="SERINE/THREONINE-PROTEIN KINASE"/>
    <property type="match status" value="1"/>
</dbReference>
<dbReference type="InterPro" id="IPR000719">
    <property type="entry name" value="Prot_kinase_dom"/>
</dbReference>
<feature type="region of interest" description="Disordered" evidence="11">
    <location>
        <begin position="826"/>
        <end position="914"/>
    </location>
</feature>
<feature type="compositionally biased region" description="Low complexity" evidence="11">
    <location>
        <begin position="183"/>
        <end position="196"/>
    </location>
</feature>
<keyword evidence="5 10" id="KW-0547">Nucleotide-binding</keyword>
<evidence type="ECO:0000256" key="3">
    <source>
        <dbReference type="ARBA" id="ARBA00022527"/>
    </source>
</evidence>
<dbReference type="GO" id="GO:0035556">
    <property type="term" value="P:intracellular signal transduction"/>
    <property type="evidence" value="ECO:0007669"/>
    <property type="project" value="TreeGrafter"/>
</dbReference>
<gene>
    <name evidence="13" type="primary">PKH3</name>
    <name evidence="13" type="ORF">EHS25_008204</name>
</gene>
<feature type="compositionally biased region" description="Pro residues" evidence="11">
    <location>
        <begin position="9"/>
        <end position="34"/>
    </location>
</feature>
<evidence type="ECO:0000256" key="5">
    <source>
        <dbReference type="ARBA" id="ARBA00022741"/>
    </source>
</evidence>
<feature type="compositionally biased region" description="Polar residues" evidence="11">
    <location>
        <begin position="112"/>
        <end position="127"/>
    </location>
</feature>
<dbReference type="OrthoDB" id="347657at2759"/>
<dbReference type="InterPro" id="IPR011009">
    <property type="entry name" value="Kinase-like_dom_sf"/>
</dbReference>
<feature type="compositionally biased region" description="Polar residues" evidence="11">
    <location>
        <begin position="902"/>
        <end position="914"/>
    </location>
</feature>
<evidence type="ECO:0000256" key="2">
    <source>
        <dbReference type="ARBA" id="ARBA00012513"/>
    </source>
</evidence>
<feature type="region of interest" description="Disordered" evidence="11">
    <location>
        <begin position="974"/>
        <end position="1011"/>
    </location>
</feature>
<feature type="compositionally biased region" description="Basic and acidic residues" evidence="11">
    <location>
        <begin position="417"/>
        <end position="426"/>
    </location>
</feature>
<evidence type="ECO:0000256" key="4">
    <source>
        <dbReference type="ARBA" id="ARBA00022679"/>
    </source>
</evidence>
<evidence type="ECO:0000256" key="6">
    <source>
        <dbReference type="ARBA" id="ARBA00022777"/>
    </source>
</evidence>
<keyword evidence="3" id="KW-0723">Serine/threonine-protein kinase</keyword>
<accession>A0A427YNP9</accession>
<feature type="compositionally biased region" description="Basic and acidic residues" evidence="11">
    <location>
        <begin position="443"/>
        <end position="462"/>
    </location>
</feature>
<reference evidence="13 14" key="1">
    <citation type="submission" date="2018-11" db="EMBL/GenBank/DDBJ databases">
        <title>Genome sequence of Saitozyma podzolica DSM 27192.</title>
        <authorList>
            <person name="Aliyu H."/>
            <person name="Gorte O."/>
            <person name="Ochsenreither K."/>
        </authorList>
    </citation>
    <scope>NUCLEOTIDE SEQUENCE [LARGE SCALE GENOMIC DNA]</scope>
    <source>
        <strain evidence="13 14">DSM 27192</strain>
    </source>
</reference>
<dbReference type="Gene3D" id="3.30.200.20">
    <property type="entry name" value="Phosphorylase Kinase, domain 1"/>
    <property type="match status" value="1"/>
</dbReference>
<dbReference type="GO" id="GO:0005524">
    <property type="term" value="F:ATP binding"/>
    <property type="evidence" value="ECO:0007669"/>
    <property type="project" value="UniProtKB-UniRule"/>
</dbReference>
<feature type="region of interest" description="Disordered" evidence="11">
    <location>
        <begin position="601"/>
        <end position="620"/>
    </location>
</feature>
<feature type="compositionally biased region" description="Low complexity" evidence="11">
    <location>
        <begin position="859"/>
        <end position="868"/>
    </location>
</feature>
<feature type="binding site" evidence="10">
    <location>
        <position position="282"/>
    </location>
    <ligand>
        <name>ATP</name>
        <dbReference type="ChEBI" id="CHEBI:30616"/>
    </ligand>
</feature>
<dbReference type="GO" id="GO:0004674">
    <property type="term" value="F:protein serine/threonine kinase activity"/>
    <property type="evidence" value="ECO:0007669"/>
    <property type="project" value="UniProtKB-KW"/>
</dbReference>
<dbReference type="FunFam" id="1.10.510.10:FF:000534">
    <property type="entry name" value="Serine/threonine-protein kinase PKH2"/>
    <property type="match status" value="1"/>
</dbReference>
<evidence type="ECO:0000256" key="8">
    <source>
        <dbReference type="ARBA" id="ARBA00047899"/>
    </source>
</evidence>
<dbReference type="Proteomes" id="UP000279259">
    <property type="component" value="Unassembled WGS sequence"/>
</dbReference>
<dbReference type="EMBL" id="RSCD01000005">
    <property type="protein sequence ID" value="RSH92758.1"/>
    <property type="molecule type" value="Genomic_DNA"/>
</dbReference>
<feature type="compositionally biased region" description="Basic residues" evidence="11">
    <location>
        <begin position="849"/>
        <end position="858"/>
    </location>
</feature>
<dbReference type="Gene3D" id="1.10.510.10">
    <property type="entry name" value="Transferase(Phosphotransferase) domain 1"/>
    <property type="match status" value="1"/>
</dbReference>
<evidence type="ECO:0000313" key="14">
    <source>
        <dbReference type="Proteomes" id="UP000279259"/>
    </source>
</evidence>
<keyword evidence="7 10" id="KW-0067">ATP-binding</keyword>
<dbReference type="SUPFAM" id="SSF50729">
    <property type="entry name" value="PH domain-like"/>
    <property type="match status" value="1"/>
</dbReference>
<dbReference type="AlphaFoldDB" id="A0A427YNP9"/>
<dbReference type="Pfam" id="PF00069">
    <property type="entry name" value="Pkinase"/>
    <property type="match status" value="1"/>
</dbReference>
<keyword evidence="14" id="KW-1185">Reference proteome</keyword>
<keyword evidence="4" id="KW-0808">Transferase</keyword>
<evidence type="ECO:0000256" key="9">
    <source>
        <dbReference type="ARBA" id="ARBA00048679"/>
    </source>
</evidence>
<feature type="compositionally biased region" description="Low complexity" evidence="11">
    <location>
        <begin position="35"/>
        <end position="77"/>
    </location>
</feature>
<feature type="region of interest" description="Disordered" evidence="11">
    <location>
        <begin position="1"/>
        <end position="249"/>
    </location>
</feature>
<dbReference type="InterPro" id="IPR008271">
    <property type="entry name" value="Ser/Thr_kinase_AS"/>
</dbReference>
<comment type="catalytic activity">
    <reaction evidence="8">
        <text>L-threonyl-[protein] + ATP = O-phospho-L-threonyl-[protein] + ADP + H(+)</text>
        <dbReference type="Rhea" id="RHEA:46608"/>
        <dbReference type="Rhea" id="RHEA-COMP:11060"/>
        <dbReference type="Rhea" id="RHEA-COMP:11605"/>
        <dbReference type="ChEBI" id="CHEBI:15378"/>
        <dbReference type="ChEBI" id="CHEBI:30013"/>
        <dbReference type="ChEBI" id="CHEBI:30616"/>
        <dbReference type="ChEBI" id="CHEBI:61977"/>
        <dbReference type="ChEBI" id="CHEBI:456216"/>
        <dbReference type="EC" id="2.7.11.1"/>
    </reaction>
</comment>
<sequence>MATTLHTPLPTPPQSSPPTPPSAYPAFPRLPPGSSPSISRNDSTSSSRSTATLPSRPSSVQPSEPSEPGSSRRGSGEAIYHSPTPQGIYGGRGFMRNGPRSRQGTLPLPAIVTSNTDSLPSRASSTPLPAHAPTYVPTGLGLSPTTPRASRFADPDELDGNGPVRVTISADSQTDYGYGSGSGPSSPISSRGMPSPTVDRKGRTLSVGAGQGRDASRDRERRQSQTSAKSTSSGRVRETPRDYVFGEELGRGSYSTVVQAIRTSSSTASPTSPKPPKQYAIKIINQAHLVQEKKTKYAMIERDALVRLGAPRSPTTGTSGGRGHRRGLSSSSSGGYTIAAGAPRNRKSTASISSSAGVVGSGRRDSSSLAPGDRTADRLSIAVSDSGSSVALGSSVPLSPVLAGRRPSRSAEPPEVVPERSEDGDHATIPLVRSRPPSPVTEEPSHPDDLTPPRPIRLHEDALTPSSSPLLNSYEDRTGDRSRDRRQDTPRARRTSQAPSERSVKSAKGSPHPGVIRLHSTFNDATSLYFVLDLASNGELLGFIRKYGSLDLISARYYAAQLIDTIEFMHERGVIHRDLKPENILLDDEMRLKITDFGSAKLQSKDGKDGKEEAHADEGRKRSFVGSADFVSPEVLRNESAGFASDVWAFGCILYQFLVGRPPFRGATDYLTFQKILKKEMDFPEGFDDDAKALVEQVLHLEPSQRPSPSEIKSHPFFSSIEWSTLWTSAAPRIATGLTKPVVTLANVQPDSDIWAVFEDEVSDGGFPYDEEDEPGGPGVPGRPHSPPPPHTVPRPHAHRGSPLYDQQAAADAVASVDWPSQISGDVSRFDHESDLEPPRPAWIDGVPRKRGWSRGSHRTSSSGSGNRTALAGLLETMGIHNRPGSSRTSNSAKSDEARPLSRSSGQQAIHPQDLQQRLASDLHEASLLLANERITFTSPVHVKSSALPHFLAKGPKRRQLILTDFPRLIAVKEESSSRPSSAAGMATTAPTARAGAGSGTGTSTPFGSPSAAALPNTAQVGLSVKSECVFVVRPSTGTVGTNASTGTGLQGSPLRENTASAPPNRVLDVSEKGPRGFVVQTASQTFPYIADTPELRNQWMSAIKRITT</sequence>
<dbReference type="PROSITE" id="PS00108">
    <property type="entry name" value="PROTEIN_KINASE_ST"/>
    <property type="match status" value="1"/>
</dbReference>
<comment type="catalytic activity">
    <reaction evidence="9">
        <text>L-seryl-[protein] + ATP = O-phospho-L-seryl-[protein] + ADP + H(+)</text>
        <dbReference type="Rhea" id="RHEA:17989"/>
        <dbReference type="Rhea" id="RHEA-COMP:9863"/>
        <dbReference type="Rhea" id="RHEA-COMP:11604"/>
        <dbReference type="ChEBI" id="CHEBI:15378"/>
        <dbReference type="ChEBI" id="CHEBI:29999"/>
        <dbReference type="ChEBI" id="CHEBI:30616"/>
        <dbReference type="ChEBI" id="CHEBI:83421"/>
        <dbReference type="ChEBI" id="CHEBI:456216"/>
        <dbReference type="EC" id="2.7.11.1"/>
    </reaction>
</comment>
<dbReference type="SMART" id="SM00220">
    <property type="entry name" value="S_TKc"/>
    <property type="match status" value="1"/>
</dbReference>
<comment type="similarity">
    <text evidence="1">Belongs to the protein kinase superfamily. AGC Ser/Thr protein kinase family. PDPK1 subfamily.</text>
</comment>
<evidence type="ECO:0000259" key="12">
    <source>
        <dbReference type="PROSITE" id="PS50011"/>
    </source>
</evidence>
<feature type="region of interest" description="Disordered" evidence="11">
    <location>
        <begin position="306"/>
        <end position="515"/>
    </location>
</feature>
<feature type="domain" description="Protein kinase" evidence="12">
    <location>
        <begin position="243"/>
        <end position="718"/>
    </location>
</feature>
<feature type="compositionally biased region" description="Basic and acidic residues" evidence="11">
    <location>
        <begin position="474"/>
        <end position="491"/>
    </location>
</feature>
<feature type="compositionally biased region" description="Acidic residues" evidence="11">
    <location>
        <begin position="765"/>
        <end position="775"/>
    </location>
</feature>
<proteinExistence type="inferred from homology"/>